<organism evidence="1 2">
    <name type="scientific">Halocaridina rubra</name>
    <name type="common">Hawaiian red shrimp</name>
    <dbReference type="NCBI Taxonomy" id="373956"/>
    <lineage>
        <taxon>Eukaryota</taxon>
        <taxon>Metazoa</taxon>
        <taxon>Ecdysozoa</taxon>
        <taxon>Arthropoda</taxon>
        <taxon>Crustacea</taxon>
        <taxon>Multicrustacea</taxon>
        <taxon>Malacostraca</taxon>
        <taxon>Eumalacostraca</taxon>
        <taxon>Eucarida</taxon>
        <taxon>Decapoda</taxon>
        <taxon>Pleocyemata</taxon>
        <taxon>Caridea</taxon>
        <taxon>Atyoidea</taxon>
        <taxon>Atyidae</taxon>
        <taxon>Halocaridina</taxon>
    </lineage>
</organism>
<gene>
    <name evidence="1" type="ORF">SK128_008228</name>
</gene>
<sequence>MNRPALRLHNSTHSSHELKETGNNYGMHGSECACANWRIVSSYGEELIQGKLIALHRDGWFSDDSSGVNLTIITPFGGFRNFGFAYQLHPDLTTPNFAEVEWEQLKFSA</sequence>
<reference evidence="1 2" key="1">
    <citation type="submission" date="2023-11" db="EMBL/GenBank/DDBJ databases">
        <title>Halocaridina rubra genome assembly.</title>
        <authorList>
            <person name="Smith C."/>
        </authorList>
    </citation>
    <scope>NUCLEOTIDE SEQUENCE [LARGE SCALE GENOMIC DNA]</scope>
    <source>
        <strain evidence="1">EP-1</strain>
        <tissue evidence="1">Whole</tissue>
    </source>
</reference>
<evidence type="ECO:0000313" key="2">
    <source>
        <dbReference type="Proteomes" id="UP001381693"/>
    </source>
</evidence>
<keyword evidence="2" id="KW-1185">Reference proteome</keyword>
<evidence type="ECO:0000313" key="1">
    <source>
        <dbReference type="EMBL" id="KAK7085190.1"/>
    </source>
</evidence>
<comment type="caution">
    <text evidence="1">The sequence shown here is derived from an EMBL/GenBank/DDBJ whole genome shotgun (WGS) entry which is preliminary data.</text>
</comment>
<proteinExistence type="predicted"/>
<dbReference type="AlphaFoldDB" id="A0AAN8XVM5"/>
<name>A0AAN8XVM5_HALRR</name>
<dbReference type="EMBL" id="JAXCGZ010001888">
    <property type="protein sequence ID" value="KAK7085190.1"/>
    <property type="molecule type" value="Genomic_DNA"/>
</dbReference>
<accession>A0AAN8XVM5</accession>
<dbReference type="Proteomes" id="UP001381693">
    <property type="component" value="Unassembled WGS sequence"/>
</dbReference>
<protein>
    <submittedName>
        <fullName evidence="1">Uncharacterized protein</fullName>
    </submittedName>
</protein>